<proteinExistence type="predicted"/>
<evidence type="ECO:0000256" key="1">
    <source>
        <dbReference type="PROSITE-ProRule" id="PRU00409"/>
    </source>
</evidence>
<gene>
    <name evidence="3" type="ORF">YC6258_05774</name>
</gene>
<sequence length="377" mass="42852">MSRLLITGARAPVALEIARNLHRHGHMVFTADSLRFPLAANSRAVSTYYKIPSPRDGIAAYTRALLEIIHREHIDYLIPTCEEIFYIAFIRERLSPYCHVCCGDFDLLSRLHSKLEVLNLCRALPVQIPATQVIDDVSTVTAEALSGRVVKGEFCRFGTGVLLHPTHRQLCQLRQQLHGRLLLQQKLTGNEYCSYAIVVNGEVFAEAIYRPTHRLTSAAGIYFEPVVHPAISQFIAEFCRHYKFDGQVGFDVMIVDDQVYLLECNPRCTSGVHLLAEMDLFAAFTGTRKAEAVLQPAMITLPMLLIGLPLALKDLRLRQWYRDFRRARDAIQQKGDKPFLLFSLRSLGELIIRAWRQRLPLRQASTVDIEWDGEPIL</sequence>
<dbReference type="Gene3D" id="3.40.50.20">
    <property type="match status" value="1"/>
</dbReference>
<accession>A0A0C5VT16</accession>
<reference evidence="3 4" key="1">
    <citation type="submission" date="2014-01" db="EMBL/GenBank/DDBJ databases">
        <title>Full genme sequencing of cellulolytic bacterium Gynuella sunshinyii YC6258T gen. nov., sp. nov.</title>
        <authorList>
            <person name="Khan H."/>
            <person name="Chung E.J."/>
            <person name="Chung Y.R."/>
        </authorList>
    </citation>
    <scope>NUCLEOTIDE SEQUENCE [LARGE SCALE GENOMIC DNA]</scope>
    <source>
        <strain evidence="3 4">YC6258</strain>
    </source>
</reference>
<dbReference type="Proteomes" id="UP000032266">
    <property type="component" value="Chromosome"/>
</dbReference>
<dbReference type="SUPFAM" id="SSF56059">
    <property type="entry name" value="Glutathione synthetase ATP-binding domain-like"/>
    <property type="match status" value="1"/>
</dbReference>
<keyword evidence="1" id="KW-0067">ATP-binding</keyword>
<dbReference type="PROSITE" id="PS50975">
    <property type="entry name" value="ATP_GRASP"/>
    <property type="match status" value="1"/>
</dbReference>
<organism evidence="3 4">
    <name type="scientific">Gynuella sunshinyii YC6258</name>
    <dbReference type="NCBI Taxonomy" id="1445510"/>
    <lineage>
        <taxon>Bacteria</taxon>
        <taxon>Pseudomonadati</taxon>
        <taxon>Pseudomonadota</taxon>
        <taxon>Gammaproteobacteria</taxon>
        <taxon>Oceanospirillales</taxon>
        <taxon>Saccharospirillaceae</taxon>
        <taxon>Gynuella</taxon>
    </lineage>
</organism>
<dbReference type="InterPro" id="IPR005479">
    <property type="entry name" value="CPAse_ATP-bd"/>
</dbReference>
<evidence type="ECO:0000259" key="2">
    <source>
        <dbReference type="PROSITE" id="PS50975"/>
    </source>
</evidence>
<feature type="domain" description="ATP-grasp" evidence="2">
    <location>
        <begin position="118"/>
        <end position="298"/>
    </location>
</feature>
<dbReference type="GO" id="GO:0005524">
    <property type="term" value="F:ATP binding"/>
    <property type="evidence" value="ECO:0007669"/>
    <property type="project" value="UniProtKB-UniRule"/>
</dbReference>
<dbReference type="GO" id="GO:0016740">
    <property type="term" value="F:transferase activity"/>
    <property type="evidence" value="ECO:0007669"/>
    <property type="project" value="UniProtKB-KW"/>
</dbReference>
<dbReference type="Gene3D" id="3.30.470.20">
    <property type="entry name" value="ATP-grasp fold, B domain"/>
    <property type="match status" value="1"/>
</dbReference>
<dbReference type="InterPro" id="IPR011761">
    <property type="entry name" value="ATP-grasp"/>
</dbReference>
<dbReference type="AlphaFoldDB" id="A0A0C5VT16"/>
<keyword evidence="4" id="KW-1185">Reference proteome</keyword>
<keyword evidence="1" id="KW-0547">Nucleotide-binding</keyword>
<dbReference type="OrthoDB" id="40611at2"/>
<name>A0A0C5VT16_9GAMM</name>
<evidence type="ECO:0000313" key="4">
    <source>
        <dbReference type="Proteomes" id="UP000032266"/>
    </source>
</evidence>
<keyword evidence="3" id="KW-0808">Transferase</keyword>
<dbReference type="GO" id="GO:0046872">
    <property type="term" value="F:metal ion binding"/>
    <property type="evidence" value="ECO:0007669"/>
    <property type="project" value="InterPro"/>
</dbReference>
<dbReference type="PROSITE" id="PS00867">
    <property type="entry name" value="CPSASE_2"/>
    <property type="match status" value="1"/>
</dbReference>
<evidence type="ECO:0000313" key="3">
    <source>
        <dbReference type="EMBL" id="AJQ97802.1"/>
    </source>
</evidence>
<dbReference type="HOGENOM" id="CLU_026180_0_0_6"/>
<dbReference type="RefSeq" id="WP_044619446.1">
    <property type="nucleotide sequence ID" value="NZ_CP007142.1"/>
</dbReference>
<dbReference type="STRING" id="1445510.YC6258_05774"/>
<dbReference type="KEGG" id="gsn:YC6258_05774"/>
<protein>
    <submittedName>
        <fullName evidence="3">Glutathione synthase/Ribosomal protein S6 modification enzyme (Glutaminyl transferase)</fullName>
    </submittedName>
</protein>
<dbReference type="EMBL" id="CP007142">
    <property type="protein sequence ID" value="AJQ97802.1"/>
    <property type="molecule type" value="Genomic_DNA"/>
</dbReference>